<accession>A0A1M5WLJ1</accession>
<gene>
    <name evidence="7" type="ORF">SAMN02745823_01326</name>
</gene>
<feature type="transmembrane region" description="Helical" evidence="6">
    <location>
        <begin position="36"/>
        <end position="58"/>
    </location>
</feature>
<feature type="transmembrane region" description="Helical" evidence="6">
    <location>
        <begin position="6"/>
        <end position="24"/>
    </location>
</feature>
<dbReference type="GO" id="GO:0005886">
    <property type="term" value="C:plasma membrane"/>
    <property type="evidence" value="ECO:0007669"/>
    <property type="project" value="UniProtKB-SubCell"/>
</dbReference>
<dbReference type="PANTHER" id="PTHR32196">
    <property type="entry name" value="ABC TRANSPORTER PERMEASE PROTEIN YPHD-RELATED-RELATED"/>
    <property type="match status" value="1"/>
</dbReference>
<sequence>MKKIKLQTIVPFIAFAVIFLFFTIASKGKMVSAYNLGMLIDQSMVIIIIGSGMLFVVAQGSIDLSVGVNLALSGVIGMWAATATGIPLLLIPVSLAVGAIIGLFNGAIVSMLKVPSFILTIALLIGVPGIVHLIQTQIGAQYLSSSLRFLNMPAVKIPLFIVIVALMAVVFEFKKSGRYCRAIGENETVPKFVGVPITKVKILAFMLSGLMAGVGSIFSILTVGGTSQTMGSFMEMKVAMAMFLGGVLVTGGTSAKIYKMLLGSFSITIIVNGLAIIGYPESQTSESVEGILLLLILIVTIIATGRDKKRGSPPDNEVLLDNQHVELTR</sequence>
<feature type="transmembrane region" description="Helical" evidence="6">
    <location>
        <begin position="286"/>
        <end position="304"/>
    </location>
</feature>
<feature type="transmembrane region" description="Helical" evidence="6">
    <location>
        <begin position="230"/>
        <end position="249"/>
    </location>
</feature>
<evidence type="ECO:0000313" key="7">
    <source>
        <dbReference type="EMBL" id="SHH87903.1"/>
    </source>
</evidence>
<evidence type="ECO:0000256" key="1">
    <source>
        <dbReference type="ARBA" id="ARBA00004651"/>
    </source>
</evidence>
<reference evidence="7 8" key="1">
    <citation type="submission" date="2016-11" db="EMBL/GenBank/DDBJ databases">
        <authorList>
            <person name="Jaros S."/>
            <person name="Januszkiewicz K."/>
            <person name="Wedrychowicz H."/>
        </authorList>
    </citation>
    <scope>NUCLEOTIDE SEQUENCE [LARGE SCALE GENOMIC DNA]</scope>
    <source>
        <strain evidence="7 8">DSM 10068</strain>
    </source>
</reference>
<feature type="transmembrane region" description="Helical" evidence="6">
    <location>
        <begin position="261"/>
        <end position="280"/>
    </location>
</feature>
<feature type="transmembrane region" description="Helical" evidence="6">
    <location>
        <begin position="78"/>
        <end position="104"/>
    </location>
</feature>
<proteinExistence type="predicted"/>
<feature type="transmembrane region" description="Helical" evidence="6">
    <location>
        <begin position="202"/>
        <end position="224"/>
    </location>
</feature>
<dbReference type="CDD" id="cd06579">
    <property type="entry name" value="TM_PBP1_transp_AraH_like"/>
    <property type="match status" value="1"/>
</dbReference>
<feature type="transmembrane region" description="Helical" evidence="6">
    <location>
        <begin position="154"/>
        <end position="173"/>
    </location>
</feature>
<dbReference type="EMBL" id="FQXV01000003">
    <property type="protein sequence ID" value="SHH87903.1"/>
    <property type="molecule type" value="Genomic_DNA"/>
</dbReference>
<evidence type="ECO:0000256" key="4">
    <source>
        <dbReference type="ARBA" id="ARBA00022989"/>
    </source>
</evidence>
<dbReference type="Proteomes" id="UP000183995">
    <property type="component" value="Unassembled WGS sequence"/>
</dbReference>
<dbReference type="InterPro" id="IPR001851">
    <property type="entry name" value="ABC_transp_permease"/>
</dbReference>
<keyword evidence="4 6" id="KW-1133">Transmembrane helix</keyword>
<keyword evidence="3 6" id="KW-0812">Transmembrane</keyword>
<evidence type="ECO:0000256" key="5">
    <source>
        <dbReference type="ARBA" id="ARBA00023136"/>
    </source>
</evidence>
<name>A0A1M5WLJ1_9FIRM</name>
<evidence type="ECO:0000256" key="3">
    <source>
        <dbReference type="ARBA" id="ARBA00022692"/>
    </source>
</evidence>
<dbReference type="STRING" id="1123282.SAMN02745823_01326"/>
<keyword evidence="2" id="KW-1003">Cell membrane</keyword>
<evidence type="ECO:0000256" key="2">
    <source>
        <dbReference type="ARBA" id="ARBA00022475"/>
    </source>
</evidence>
<keyword evidence="5 6" id="KW-0472">Membrane</keyword>
<dbReference type="AlphaFoldDB" id="A0A1M5WLJ1"/>
<dbReference type="GO" id="GO:0022857">
    <property type="term" value="F:transmembrane transporter activity"/>
    <property type="evidence" value="ECO:0007669"/>
    <property type="project" value="InterPro"/>
</dbReference>
<feature type="transmembrane region" description="Helical" evidence="6">
    <location>
        <begin position="116"/>
        <end position="134"/>
    </location>
</feature>
<keyword evidence="8" id="KW-1185">Reference proteome</keyword>
<dbReference type="Pfam" id="PF02653">
    <property type="entry name" value="BPD_transp_2"/>
    <property type="match status" value="1"/>
</dbReference>
<organism evidence="7 8">
    <name type="scientific">Sporobacter termitidis DSM 10068</name>
    <dbReference type="NCBI Taxonomy" id="1123282"/>
    <lineage>
        <taxon>Bacteria</taxon>
        <taxon>Bacillati</taxon>
        <taxon>Bacillota</taxon>
        <taxon>Clostridia</taxon>
        <taxon>Eubacteriales</taxon>
        <taxon>Oscillospiraceae</taxon>
        <taxon>Sporobacter</taxon>
    </lineage>
</organism>
<dbReference type="OrthoDB" id="9815820at2"/>
<protein>
    <submittedName>
        <fullName evidence="7">Ribose transport system permease protein</fullName>
    </submittedName>
</protein>
<evidence type="ECO:0000256" key="6">
    <source>
        <dbReference type="SAM" id="Phobius"/>
    </source>
</evidence>
<comment type="subcellular location">
    <subcellularLocation>
        <location evidence="1">Cell membrane</location>
        <topology evidence="1">Multi-pass membrane protein</topology>
    </subcellularLocation>
</comment>
<evidence type="ECO:0000313" key="8">
    <source>
        <dbReference type="Proteomes" id="UP000183995"/>
    </source>
</evidence>